<reference evidence="3" key="1">
    <citation type="submission" date="2018-01" db="EMBL/GenBank/DDBJ databases">
        <authorList>
            <person name="Regsiter A."/>
            <person name="William W."/>
        </authorList>
    </citation>
    <scope>NUCLEOTIDE SEQUENCE</scope>
    <source>
        <strain evidence="3">TRIP AH-1</strain>
    </source>
</reference>
<dbReference type="PANTHER" id="PTHR23416:SF23">
    <property type="entry name" value="ACETYLTRANSFERASE C18B11.09C-RELATED"/>
    <property type="match status" value="1"/>
</dbReference>
<organism evidence="3">
    <name type="scientific">uncultured Desulfobacterium sp</name>
    <dbReference type="NCBI Taxonomy" id="201089"/>
    <lineage>
        <taxon>Bacteria</taxon>
        <taxon>Pseudomonadati</taxon>
        <taxon>Thermodesulfobacteriota</taxon>
        <taxon>Desulfobacteria</taxon>
        <taxon>Desulfobacterales</taxon>
        <taxon>Desulfobacteriaceae</taxon>
        <taxon>Desulfobacterium</taxon>
        <taxon>environmental samples</taxon>
    </lineage>
</organism>
<dbReference type="GO" id="GO:0005829">
    <property type="term" value="C:cytosol"/>
    <property type="evidence" value="ECO:0007669"/>
    <property type="project" value="TreeGrafter"/>
</dbReference>
<dbReference type="SUPFAM" id="SSF51161">
    <property type="entry name" value="Trimeric LpxA-like enzymes"/>
    <property type="match status" value="1"/>
</dbReference>
<dbReference type="PANTHER" id="PTHR23416">
    <property type="entry name" value="SIALIC ACID SYNTHASE-RELATED"/>
    <property type="match status" value="1"/>
</dbReference>
<name>A0A445MX27_9BACT</name>
<keyword evidence="2 3" id="KW-0808">Transferase</keyword>
<dbReference type="EMBL" id="OJIN01000117">
    <property type="protein sequence ID" value="SPD74046.1"/>
    <property type="molecule type" value="Genomic_DNA"/>
</dbReference>
<dbReference type="InterPro" id="IPR001451">
    <property type="entry name" value="Hexapep"/>
</dbReference>
<proteinExistence type="inferred from homology"/>
<dbReference type="Gene3D" id="2.160.10.10">
    <property type="entry name" value="Hexapeptide repeat proteins"/>
    <property type="match status" value="1"/>
</dbReference>
<dbReference type="InterPro" id="IPR011004">
    <property type="entry name" value="Trimer_LpxA-like_sf"/>
</dbReference>
<sequence>MYQDVRKVSALIEKFAFCLFWLRWFYPKAKGIPLFYLLYFFVPQKILRINGSVPWPVHFTSRILYHKNIKVGNRSAPGMNACCYIQARNGITVGHNFRIGPGVGLISSNHNLEDYDSYTKDKPITIGNNVWMAMNSVVMPGITIGDNVVIGANSVVTRDIPSNVVAAGNPCQVIREKGPYLGRAYSKL</sequence>
<evidence type="ECO:0000313" key="3">
    <source>
        <dbReference type="EMBL" id="SPD74046.1"/>
    </source>
</evidence>
<comment type="similarity">
    <text evidence="1">Belongs to the transferase hexapeptide repeat family.</text>
</comment>
<gene>
    <name evidence="3" type="ORF">PITCH_A2030190</name>
</gene>
<accession>A0A445MX27</accession>
<dbReference type="InterPro" id="IPR051159">
    <property type="entry name" value="Hexapeptide_acetyltransf"/>
</dbReference>
<dbReference type="Pfam" id="PF00132">
    <property type="entry name" value="Hexapep"/>
    <property type="match status" value="1"/>
</dbReference>
<protein>
    <submittedName>
        <fullName evidence="3">Transferase hexapeptide repeat</fullName>
    </submittedName>
</protein>
<evidence type="ECO:0000256" key="1">
    <source>
        <dbReference type="ARBA" id="ARBA00007274"/>
    </source>
</evidence>
<dbReference type="AlphaFoldDB" id="A0A445MX27"/>
<dbReference type="GO" id="GO:0008374">
    <property type="term" value="F:O-acyltransferase activity"/>
    <property type="evidence" value="ECO:0007669"/>
    <property type="project" value="TreeGrafter"/>
</dbReference>
<evidence type="ECO:0000256" key="2">
    <source>
        <dbReference type="ARBA" id="ARBA00022679"/>
    </source>
</evidence>